<dbReference type="SUPFAM" id="SSF101386">
    <property type="entry name" value="all-alpha NTP pyrophosphatases"/>
    <property type="match status" value="1"/>
</dbReference>
<dbReference type="GO" id="GO:0016787">
    <property type="term" value="F:hydrolase activity"/>
    <property type="evidence" value="ECO:0007669"/>
    <property type="project" value="UniProtKB-KW"/>
</dbReference>
<reference evidence="1" key="1">
    <citation type="submission" date="2014-08" db="EMBL/GenBank/DDBJ databases">
        <title>Comparative genomics of the Paenibacillus odorifer group.</title>
        <authorList>
            <person name="den Bakker H.C."/>
            <person name="Tsai Y.-C.Y.-C."/>
            <person name="Martin N."/>
            <person name="Korlach J."/>
            <person name="Wiedmann M."/>
        </authorList>
    </citation>
    <scope>NUCLEOTIDE SEQUENCE [LARGE SCALE GENOMIC DNA]</scope>
    <source>
        <strain evidence="1">DSM 13188</strain>
    </source>
</reference>
<dbReference type="EMBL" id="CP009285">
    <property type="protein sequence ID" value="AIQ56380.1"/>
    <property type="molecule type" value="Genomic_DNA"/>
</dbReference>
<dbReference type="RefSeq" id="WP_042210727.1">
    <property type="nucleotide sequence ID" value="NZ_CP009285.1"/>
</dbReference>
<dbReference type="CDD" id="cd11532">
    <property type="entry name" value="NTP-PPase_COG4997"/>
    <property type="match status" value="1"/>
</dbReference>
<dbReference type="HOGENOM" id="CLU_142081_0_0_9"/>
<proteinExistence type="predicted"/>
<dbReference type="KEGG" id="pbd:PBOR_05100"/>
<evidence type="ECO:0000313" key="1">
    <source>
        <dbReference type="EMBL" id="AIQ56380.1"/>
    </source>
</evidence>
<dbReference type="OrthoDB" id="9813491at2"/>
<dbReference type="AlphaFoldDB" id="A0A089L8I6"/>
<evidence type="ECO:0000313" key="2">
    <source>
        <dbReference type="Proteomes" id="UP000029518"/>
    </source>
</evidence>
<gene>
    <name evidence="1" type="ORF">PBOR_05100</name>
</gene>
<accession>A0A089L8I6</accession>
<protein>
    <submittedName>
        <fullName evidence="1">Phosphoribosyl-ATP pyrophosphohydrolase</fullName>
    </submittedName>
</protein>
<name>A0A089L8I6_PAEBO</name>
<keyword evidence="2" id="KW-1185">Reference proteome</keyword>
<dbReference type="Proteomes" id="UP000029518">
    <property type="component" value="Chromosome"/>
</dbReference>
<sequence>MADYPKLVRDGIPALIAASGQTCRTRIMDEEEYIRSLRAKLHEELAEYLREDNDGQALEELADLLEVIRALAVTHGGDSSILEQIRADKAERRGGFKDRVLLLQVESGGLQY</sequence>
<organism evidence="1 2">
    <name type="scientific">Paenibacillus borealis</name>
    <dbReference type="NCBI Taxonomy" id="160799"/>
    <lineage>
        <taxon>Bacteria</taxon>
        <taxon>Bacillati</taxon>
        <taxon>Bacillota</taxon>
        <taxon>Bacilli</taxon>
        <taxon>Bacillales</taxon>
        <taxon>Paenibacillaceae</taxon>
        <taxon>Paenibacillus</taxon>
    </lineage>
</organism>
<dbReference type="InterPro" id="IPR038735">
    <property type="entry name" value="MSMEG_1276-like_NTP-PPase_dom"/>
</dbReference>